<organism evidence="1 2">
    <name type="scientific">Caldinitratiruptor microaerophilus</name>
    <dbReference type="NCBI Taxonomy" id="671077"/>
    <lineage>
        <taxon>Bacteria</taxon>
        <taxon>Bacillati</taxon>
        <taxon>Bacillota</taxon>
        <taxon>Clostridia</taxon>
        <taxon>Eubacteriales</taxon>
        <taxon>Symbiobacteriaceae</taxon>
        <taxon>Caldinitratiruptor</taxon>
    </lineage>
</organism>
<proteinExistence type="predicted"/>
<evidence type="ECO:0008006" key="3">
    <source>
        <dbReference type="Google" id="ProtNLM"/>
    </source>
</evidence>
<dbReference type="Pfam" id="PF09560">
    <property type="entry name" value="Spore_YunB"/>
    <property type="match status" value="1"/>
</dbReference>
<dbReference type="Proteomes" id="UP001163687">
    <property type="component" value="Chromosome"/>
</dbReference>
<dbReference type="NCBIfam" id="TIGR02832">
    <property type="entry name" value="spo_yunB"/>
    <property type="match status" value="1"/>
</dbReference>
<dbReference type="AlphaFoldDB" id="A0AA35G886"/>
<sequence length="227" mass="23978">MRGFRRRRLAARVGPAARALLAAAVLWGLARLGGRVADPVIRAVGDMQAQAIAMDAVNRVVVGQVVRGVSYADLVRYETDAQGNVTVLQTNTPLVNEIAARAVRALQAELARIGQRTFRLPVGDLFGSPFLAGLGPGVPVRFVPVGAVTADVRNRFEAAGINQTRHVVSLALTARVRVVIPLVTREVTVTSELPLAETVITGKVPESFWLGGTLAPPSTVTPRAGAP</sequence>
<evidence type="ECO:0000313" key="2">
    <source>
        <dbReference type="Proteomes" id="UP001163687"/>
    </source>
</evidence>
<dbReference type="InterPro" id="IPR014197">
    <property type="entry name" value="Sporulation_prot_YunB"/>
</dbReference>
<reference evidence="1" key="1">
    <citation type="submission" date="2022-03" db="EMBL/GenBank/DDBJ databases">
        <title>Complete genome sequence of Caldinitratiruptor microaerophilus.</title>
        <authorList>
            <person name="Mukaiyama R."/>
            <person name="Nishiyama T."/>
            <person name="Ueda K."/>
        </authorList>
    </citation>
    <scope>NUCLEOTIDE SEQUENCE</scope>
    <source>
        <strain evidence="1">JCM 16183</strain>
    </source>
</reference>
<gene>
    <name evidence="1" type="ORF">caldi_19060</name>
</gene>
<dbReference type="RefSeq" id="WP_264841510.1">
    <property type="nucleotide sequence ID" value="NZ_AP025628.1"/>
</dbReference>
<dbReference type="KEGG" id="cmic:caldi_19060"/>
<dbReference type="EMBL" id="AP025628">
    <property type="protein sequence ID" value="BDG60816.1"/>
    <property type="molecule type" value="Genomic_DNA"/>
</dbReference>
<keyword evidence="2" id="KW-1185">Reference proteome</keyword>
<evidence type="ECO:0000313" key="1">
    <source>
        <dbReference type="EMBL" id="BDG60816.1"/>
    </source>
</evidence>
<name>A0AA35G886_9FIRM</name>
<accession>A0AA35G886</accession>
<protein>
    <recommendedName>
        <fullName evidence="3">Sporulation protein YunB</fullName>
    </recommendedName>
</protein>